<accession>A0AAF6BW02</accession>
<dbReference type="AlphaFoldDB" id="A0AAF6BW02"/>
<sequence>MYSVVWRQPALAAAARGEGERSTSGRIRFGTAAVEWHRCARSDSCGSEGASEEECSCFSSPRVLYRTFGARFCGREID</sequence>
<dbReference type="EMBL" id="AP019872">
    <property type="protein sequence ID" value="BBN16186.1"/>
    <property type="molecule type" value="Genomic_DNA"/>
</dbReference>
<reference evidence="2" key="1">
    <citation type="journal article" date="2020" name="Curr. Biol.">
        <title>Chromatin organization in early land plants reveals an ancestral association between H3K27me3, transposons, and constitutive heterochromatin.</title>
        <authorList>
            <person name="Montgomery S.A."/>
            <person name="Tanizawa Y."/>
            <person name="Galik B."/>
            <person name="Wang N."/>
            <person name="Ito T."/>
            <person name="Mochizuki T."/>
            <person name="Akimcheva S."/>
            <person name="Bowman J.L."/>
            <person name="Cognat V."/>
            <person name="Marechal-Drouard L."/>
            <person name="Ekker H."/>
            <person name="Hong S.F."/>
            <person name="Kohchi T."/>
            <person name="Lin S.S."/>
            <person name="Liu L.D."/>
            <person name="Nakamura Y."/>
            <person name="Valeeva L.R."/>
            <person name="Shakirov E.V."/>
            <person name="Shippen D.E."/>
            <person name="Wei W.L."/>
            <person name="Yagura M."/>
            <person name="Yamaoka S."/>
            <person name="Yamato K.T."/>
            <person name="Liu C."/>
            <person name="Berger F."/>
        </authorList>
    </citation>
    <scope>NUCLEOTIDE SEQUENCE [LARGE SCALE GENOMIC DNA]</scope>
    <source>
        <strain evidence="2">Tak-1</strain>
    </source>
</reference>
<dbReference type="Proteomes" id="UP001162541">
    <property type="component" value="Chromosome 7"/>
</dbReference>
<proteinExistence type="predicted"/>
<gene>
    <name evidence="1" type="ORF">Mp_7g04180</name>
</gene>
<protein>
    <submittedName>
        <fullName evidence="1">Uncharacterized protein</fullName>
    </submittedName>
</protein>
<evidence type="ECO:0000313" key="2">
    <source>
        <dbReference type="Proteomes" id="UP001162541"/>
    </source>
</evidence>
<organism evidence="1 2">
    <name type="scientific">Marchantia polymorpha subsp. ruderalis</name>
    <dbReference type="NCBI Taxonomy" id="1480154"/>
    <lineage>
        <taxon>Eukaryota</taxon>
        <taxon>Viridiplantae</taxon>
        <taxon>Streptophyta</taxon>
        <taxon>Embryophyta</taxon>
        <taxon>Marchantiophyta</taxon>
        <taxon>Marchantiopsida</taxon>
        <taxon>Marchantiidae</taxon>
        <taxon>Marchantiales</taxon>
        <taxon>Marchantiaceae</taxon>
        <taxon>Marchantia</taxon>
    </lineage>
</organism>
<evidence type="ECO:0000313" key="1">
    <source>
        <dbReference type="EMBL" id="BBN16186.1"/>
    </source>
</evidence>
<name>A0AAF6BW02_MARPO</name>